<dbReference type="InterPro" id="IPR036736">
    <property type="entry name" value="ACP-like_sf"/>
</dbReference>
<dbReference type="GO" id="GO:0072330">
    <property type="term" value="P:monocarboxylic acid biosynthetic process"/>
    <property type="evidence" value="ECO:0007669"/>
    <property type="project" value="UniProtKB-ARBA"/>
</dbReference>
<dbReference type="EMBL" id="CP031742">
    <property type="protein sequence ID" value="AXQ58521.1"/>
    <property type="molecule type" value="Genomic_DNA"/>
</dbReference>
<dbReference type="KEGG" id="sky:D0C37_30555"/>
<reference evidence="7 8" key="1">
    <citation type="submission" date="2018-08" db="EMBL/GenBank/DDBJ databases">
        <authorList>
            <person name="Ferrada E.E."/>
            <person name="Latorre B.A."/>
        </authorList>
    </citation>
    <scope>NUCLEOTIDE SEQUENCE [LARGE SCALE GENOMIC DNA]</scope>
    <source>
        <strain evidence="7 8">VK-A60T</strain>
    </source>
</reference>
<evidence type="ECO:0000256" key="2">
    <source>
        <dbReference type="ARBA" id="ARBA00006432"/>
    </source>
</evidence>
<dbReference type="Pfam" id="PF00550">
    <property type="entry name" value="PP-binding"/>
    <property type="match status" value="1"/>
</dbReference>
<comment type="similarity">
    <text evidence="2">Belongs to the ATP-dependent AMP-binding enzyme family.</text>
</comment>
<evidence type="ECO:0000313" key="8">
    <source>
        <dbReference type="Proteomes" id="UP000259636"/>
    </source>
</evidence>
<dbReference type="GO" id="GO:0031177">
    <property type="term" value="F:phosphopantetheine binding"/>
    <property type="evidence" value="ECO:0007669"/>
    <property type="project" value="InterPro"/>
</dbReference>
<protein>
    <recommendedName>
        <fullName evidence="6">Carrier domain-containing protein</fullName>
    </recommendedName>
</protein>
<dbReference type="InterPro" id="IPR020806">
    <property type="entry name" value="PKS_PP-bd"/>
</dbReference>
<dbReference type="Gene3D" id="3.30.300.30">
    <property type="match status" value="1"/>
</dbReference>
<proteinExistence type="inferred from homology"/>
<dbReference type="GeneID" id="300118463"/>
<sequence length="203" mass="21252">MSFPRTAGLSPSQLHALEDLLTSGGTAPRESTGSELTVYYVPDPGSPPGEAELREHTARVLPDEAVSLRFVPVTDLPSPPVGAAPGDTGEPPDATAPKDAAAPADDLQRWLAAIWADVLDIPVPPVDADFFTLGGSSLRAVRVLARVQAVLGIELPVATLFGQRTVARLADALRARSAEVPRFAEIVAVAAEVYEEGTDAGQR</sequence>
<keyword evidence="4" id="KW-0597">Phosphoprotein</keyword>
<evidence type="ECO:0000256" key="3">
    <source>
        <dbReference type="ARBA" id="ARBA00022450"/>
    </source>
</evidence>
<dbReference type="PANTHER" id="PTHR45527">
    <property type="entry name" value="NONRIBOSOMAL PEPTIDE SYNTHETASE"/>
    <property type="match status" value="1"/>
</dbReference>
<dbReference type="Proteomes" id="UP000259636">
    <property type="component" value="Chromosome"/>
</dbReference>
<feature type="domain" description="Carrier" evidence="6">
    <location>
        <begin position="102"/>
        <end position="177"/>
    </location>
</feature>
<dbReference type="GO" id="GO:0009366">
    <property type="term" value="C:enterobactin synthetase complex"/>
    <property type="evidence" value="ECO:0007669"/>
    <property type="project" value="TreeGrafter"/>
</dbReference>
<evidence type="ECO:0000259" key="6">
    <source>
        <dbReference type="PROSITE" id="PS50075"/>
    </source>
</evidence>
<dbReference type="SUPFAM" id="SSF56801">
    <property type="entry name" value="Acetyl-CoA synthetase-like"/>
    <property type="match status" value="1"/>
</dbReference>
<evidence type="ECO:0000256" key="4">
    <source>
        <dbReference type="ARBA" id="ARBA00022553"/>
    </source>
</evidence>
<feature type="compositionally biased region" description="Low complexity" evidence="5">
    <location>
        <begin position="91"/>
        <end position="102"/>
    </location>
</feature>
<dbReference type="SUPFAM" id="SSF47336">
    <property type="entry name" value="ACP-like"/>
    <property type="match status" value="1"/>
</dbReference>
<dbReference type="PROSITE" id="PS50075">
    <property type="entry name" value="CARRIER"/>
    <property type="match status" value="1"/>
</dbReference>
<name>A0A385DL59_9ACTN</name>
<dbReference type="InterPro" id="IPR045851">
    <property type="entry name" value="AMP-bd_C_sf"/>
</dbReference>
<dbReference type="RefSeq" id="WP_117350725.1">
    <property type="nucleotide sequence ID" value="NZ_CP031742.1"/>
</dbReference>
<dbReference type="GO" id="GO:0005829">
    <property type="term" value="C:cytosol"/>
    <property type="evidence" value="ECO:0007669"/>
    <property type="project" value="TreeGrafter"/>
</dbReference>
<dbReference type="PROSITE" id="PS00012">
    <property type="entry name" value="PHOSPHOPANTETHEINE"/>
    <property type="match status" value="1"/>
</dbReference>
<evidence type="ECO:0000256" key="5">
    <source>
        <dbReference type="SAM" id="MobiDB-lite"/>
    </source>
</evidence>
<dbReference type="GO" id="GO:0047527">
    <property type="term" value="F:2,3-dihydroxybenzoate-serine ligase activity"/>
    <property type="evidence" value="ECO:0007669"/>
    <property type="project" value="TreeGrafter"/>
</dbReference>
<feature type="region of interest" description="Disordered" evidence="5">
    <location>
        <begin position="1"/>
        <end position="51"/>
    </location>
</feature>
<dbReference type="AlphaFoldDB" id="A0A385DL59"/>
<dbReference type="FunFam" id="1.10.1200.10:FF:000016">
    <property type="entry name" value="Non-ribosomal peptide synthase"/>
    <property type="match status" value="1"/>
</dbReference>
<dbReference type="Gene3D" id="1.10.1200.10">
    <property type="entry name" value="ACP-like"/>
    <property type="match status" value="1"/>
</dbReference>
<keyword evidence="3" id="KW-0596">Phosphopantetheine</keyword>
<dbReference type="GO" id="GO:0009239">
    <property type="term" value="P:enterobactin biosynthetic process"/>
    <property type="evidence" value="ECO:0007669"/>
    <property type="project" value="TreeGrafter"/>
</dbReference>
<dbReference type="InterPro" id="IPR006162">
    <property type="entry name" value="Ppantetheine_attach_site"/>
</dbReference>
<evidence type="ECO:0000256" key="1">
    <source>
        <dbReference type="ARBA" id="ARBA00001957"/>
    </source>
</evidence>
<dbReference type="SMART" id="SM00823">
    <property type="entry name" value="PKS_PP"/>
    <property type="match status" value="1"/>
</dbReference>
<accession>A0A385DL59</accession>
<dbReference type="GO" id="GO:0043041">
    <property type="term" value="P:amino acid activation for nonribosomal peptide biosynthetic process"/>
    <property type="evidence" value="ECO:0007669"/>
    <property type="project" value="TreeGrafter"/>
</dbReference>
<dbReference type="PANTHER" id="PTHR45527:SF1">
    <property type="entry name" value="FATTY ACID SYNTHASE"/>
    <property type="match status" value="1"/>
</dbReference>
<evidence type="ECO:0000313" key="7">
    <source>
        <dbReference type="EMBL" id="AXQ58521.1"/>
    </source>
</evidence>
<organism evidence="7 8">
    <name type="scientific">Streptomyces koyangensis</name>
    <dbReference type="NCBI Taxonomy" id="188770"/>
    <lineage>
        <taxon>Bacteria</taxon>
        <taxon>Bacillati</taxon>
        <taxon>Actinomycetota</taxon>
        <taxon>Actinomycetes</taxon>
        <taxon>Kitasatosporales</taxon>
        <taxon>Streptomycetaceae</taxon>
        <taxon>Streptomyces</taxon>
        <taxon>Streptomyces aurantiacus group</taxon>
    </lineage>
</organism>
<dbReference type="InterPro" id="IPR009081">
    <property type="entry name" value="PP-bd_ACP"/>
</dbReference>
<gene>
    <name evidence="7" type="ORF">D0C37_30555</name>
</gene>
<feature type="compositionally biased region" description="Polar residues" evidence="5">
    <location>
        <begin position="23"/>
        <end position="35"/>
    </location>
</feature>
<feature type="region of interest" description="Disordered" evidence="5">
    <location>
        <begin position="72"/>
        <end position="102"/>
    </location>
</feature>
<comment type="cofactor">
    <cofactor evidence="1">
        <name>pantetheine 4'-phosphate</name>
        <dbReference type="ChEBI" id="CHEBI:47942"/>
    </cofactor>
</comment>